<sequence>MASPHGLTSSTADSMLKNLFIFAMSGQWKKVVETYRSNPTACKARITMSGDTALHIAVNDGQEDTVQDLVEIISEQSKQSGTGVKEVLEIANKRGNTPLHLAASMGNVKMCTCIARQDPSLVGVRNNDNETPFFSAALHGEKEAFLRLHSICGPEKGRLYYRGKDGETILHVTISREYFDLSFQIIQLYGELVNFVDQRGTTPLHLLASKPTAFRSGSHLGGYKKIIYNCTFVEELRTEEVSNAPLDQPSGQHVKNHGYPKNYETCSNFFWLLKKAVQVVLTKRYKDTERQKGDTESQQGKQSATGAGGRRLMPSNYDTFFEFVKFVSKAMLVILGSGSSEITKLEAKKQKHTWSVQIMRELLQKTVMYEYENDGSSPLPRKVDETLPYDLGDGGPVTYSDMEELQENSQQMTKNDQVNTGEDIQNKDGEGNAMKEASVLSTSALNFLFKKVQTPAFKLNLPNFNLCEVDRIHFILAIHKLQLESLAGKEENTSEIGKMKIQILTAEKDGVTEMLEKILNLFQVGDMDLDTRNIVLMTTKKPKAPAMEMRETPILIAAKNGIVEMVEKIIEKFPVAINDVNAEKKNIVLLSVENRQPHVYQFLLSLKTTIVKESIFRQVDSKGNSALHLAATLGDFKPWSIPGAALQMQWEIKWFEFVKDSMRPNFFVRYNKEEKTPRDIFTETHKDLVKNGGEWLTNTSESCSVVAALIATVAFATSSTVPGGVNETTGSPILEYQPAFKMFAISSLIALCFSVTSVVMFLAILTSRYQERDFGQDLPRKLLFGLTSLFISIASVLVSFCTGHFFVLRDELKYAAFPVYAVTCLPVTFFAVAQFPLYFDLTWATFKKVPQRSYMVVA</sequence>
<feature type="domain" description="PGG" evidence="4">
    <location>
        <begin position="694"/>
        <end position="806"/>
    </location>
</feature>
<comment type="caution">
    <text evidence="5">The sequence shown here is derived from an EMBL/GenBank/DDBJ whole genome shotgun (WGS) entry which is preliminary data.</text>
</comment>
<feature type="transmembrane region" description="Helical" evidence="3">
    <location>
        <begin position="742"/>
        <end position="765"/>
    </location>
</feature>
<dbReference type="EMBL" id="JAAWWB010000003">
    <property type="protein sequence ID" value="KAG6785880.1"/>
    <property type="molecule type" value="Genomic_DNA"/>
</dbReference>
<keyword evidence="3" id="KW-0812">Transmembrane</keyword>
<protein>
    <recommendedName>
        <fullName evidence="4">PGG domain-containing protein</fullName>
    </recommendedName>
</protein>
<dbReference type="Pfam" id="PF00023">
    <property type="entry name" value="Ank"/>
    <property type="match status" value="2"/>
</dbReference>
<evidence type="ECO:0000256" key="3">
    <source>
        <dbReference type="SAM" id="Phobius"/>
    </source>
</evidence>
<evidence type="ECO:0000259" key="4">
    <source>
        <dbReference type="Pfam" id="PF13962"/>
    </source>
</evidence>
<dbReference type="SMART" id="SM00248">
    <property type="entry name" value="ANK"/>
    <property type="match status" value="5"/>
</dbReference>
<evidence type="ECO:0000313" key="5">
    <source>
        <dbReference type="EMBL" id="KAG6785880.1"/>
    </source>
</evidence>
<dbReference type="AlphaFoldDB" id="A0A8X8AFA3"/>
<accession>A0A8X8AFA3</accession>
<organism evidence="5 6">
    <name type="scientific">Populus tomentosa</name>
    <name type="common">Chinese white poplar</name>
    <dbReference type="NCBI Taxonomy" id="118781"/>
    <lineage>
        <taxon>Eukaryota</taxon>
        <taxon>Viridiplantae</taxon>
        <taxon>Streptophyta</taxon>
        <taxon>Embryophyta</taxon>
        <taxon>Tracheophyta</taxon>
        <taxon>Spermatophyta</taxon>
        <taxon>Magnoliopsida</taxon>
        <taxon>eudicotyledons</taxon>
        <taxon>Gunneridae</taxon>
        <taxon>Pentapetalae</taxon>
        <taxon>rosids</taxon>
        <taxon>fabids</taxon>
        <taxon>Malpighiales</taxon>
        <taxon>Salicaceae</taxon>
        <taxon>Saliceae</taxon>
        <taxon>Populus</taxon>
    </lineage>
</organism>
<dbReference type="Proteomes" id="UP000886885">
    <property type="component" value="Chromosome 2A"/>
</dbReference>
<feature type="transmembrane region" description="Helical" evidence="3">
    <location>
        <begin position="819"/>
        <end position="839"/>
    </location>
</feature>
<keyword evidence="3" id="KW-1133">Transmembrane helix</keyword>
<dbReference type="Pfam" id="PF13962">
    <property type="entry name" value="PGG"/>
    <property type="match status" value="1"/>
</dbReference>
<name>A0A8X8AFA3_POPTO</name>
<feature type="compositionally biased region" description="Polar residues" evidence="2">
    <location>
        <begin position="408"/>
        <end position="423"/>
    </location>
</feature>
<dbReference type="InterPro" id="IPR002110">
    <property type="entry name" value="Ankyrin_rpt"/>
</dbReference>
<evidence type="ECO:0000256" key="1">
    <source>
        <dbReference type="PROSITE-ProRule" id="PRU00023"/>
    </source>
</evidence>
<dbReference type="OrthoDB" id="20727at2759"/>
<proteinExistence type="predicted"/>
<feature type="region of interest" description="Disordered" evidence="2">
    <location>
        <begin position="408"/>
        <end position="430"/>
    </location>
</feature>
<keyword evidence="3" id="KW-0472">Membrane</keyword>
<reference evidence="5" key="1">
    <citation type="journal article" date="2020" name="bioRxiv">
        <title>Hybrid origin of Populus tomentosa Carr. identified through genome sequencing and phylogenomic analysis.</title>
        <authorList>
            <person name="An X."/>
            <person name="Gao K."/>
            <person name="Chen Z."/>
            <person name="Li J."/>
            <person name="Yang X."/>
            <person name="Yang X."/>
            <person name="Zhou J."/>
            <person name="Guo T."/>
            <person name="Zhao T."/>
            <person name="Huang S."/>
            <person name="Miao D."/>
            <person name="Khan W.U."/>
            <person name="Rao P."/>
            <person name="Ye M."/>
            <person name="Lei B."/>
            <person name="Liao W."/>
            <person name="Wang J."/>
            <person name="Ji L."/>
            <person name="Li Y."/>
            <person name="Guo B."/>
            <person name="Mustafa N.S."/>
            <person name="Li S."/>
            <person name="Yun Q."/>
            <person name="Keller S.R."/>
            <person name="Mao J."/>
            <person name="Zhang R."/>
            <person name="Strauss S.H."/>
        </authorList>
    </citation>
    <scope>NUCLEOTIDE SEQUENCE</scope>
    <source>
        <strain evidence="5">GM15</strain>
        <tissue evidence="5">Leaf</tissue>
    </source>
</reference>
<feature type="compositionally biased region" description="Polar residues" evidence="2">
    <location>
        <begin position="296"/>
        <end position="305"/>
    </location>
</feature>
<feature type="transmembrane region" description="Helical" evidence="3">
    <location>
        <begin position="786"/>
        <end position="807"/>
    </location>
</feature>
<dbReference type="PANTHER" id="PTHR24177:SF103">
    <property type="entry name" value="PGG DOMAIN-CONTAINING PROTEIN"/>
    <property type="match status" value="1"/>
</dbReference>
<dbReference type="PROSITE" id="PS50088">
    <property type="entry name" value="ANK_REPEAT"/>
    <property type="match status" value="1"/>
</dbReference>
<keyword evidence="1" id="KW-0040">ANK repeat</keyword>
<dbReference type="PANTHER" id="PTHR24177">
    <property type="entry name" value="CASKIN"/>
    <property type="match status" value="1"/>
</dbReference>
<feature type="repeat" description="ANK" evidence="1">
    <location>
        <begin position="49"/>
        <end position="71"/>
    </location>
</feature>
<feature type="region of interest" description="Disordered" evidence="2">
    <location>
        <begin position="287"/>
        <end position="310"/>
    </location>
</feature>
<dbReference type="PROSITE" id="PS50297">
    <property type="entry name" value="ANK_REP_REGION"/>
    <property type="match status" value="1"/>
</dbReference>
<keyword evidence="6" id="KW-1185">Reference proteome</keyword>
<dbReference type="GO" id="GO:0016020">
    <property type="term" value="C:membrane"/>
    <property type="evidence" value="ECO:0007669"/>
    <property type="project" value="TreeGrafter"/>
</dbReference>
<evidence type="ECO:0000313" key="6">
    <source>
        <dbReference type="Proteomes" id="UP000886885"/>
    </source>
</evidence>
<dbReference type="InterPro" id="IPR026961">
    <property type="entry name" value="PGG_dom"/>
</dbReference>
<gene>
    <name evidence="5" type="ORF">POTOM_007471</name>
</gene>
<evidence type="ECO:0000256" key="2">
    <source>
        <dbReference type="SAM" id="MobiDB-lite"/>
    </source>
</evidence>